<dbReference type="SMART" id="SM00502">
    <property type="entry name" value="BBC"/>
    <property type="match status" value="1"/>
</dbReference>
<dbReference type="InterPro" id="IPR001841">
    <property type="entry name" value="Znf_RING"/>
</dbReference>
<dbReference type="Ensembl" id="ENSLLET00000024949.1">
    <property type="protein sequence ID" value="ENSLLEP00000024031.1"/>
    <property type="gene ID" value="ENSLLEG00000015244.1"/>
</dbReference>
<evidence type="ECO:0000256" key="1">
    <source>
        <dbReference type="ARBA" id="ARBA00022588"/>
    </source>
</evidence>
<dbReference type="GO" id="GO:0045087">
    <property type="term" value="P:innate immune response"/>
    <property type="evidence" value="ECO:0007669"/>
    <property type="project" value="UniProtKB-KW"/>
</dbReference>
<dbReference type="InterPro" id="IPR001870">
    <property type="entry name" value="B30.2/SPRY"/>
</dbReference>
<dbReference type="InterPro" id="IPR006574">
    <property type="entry name" value="PRY"/>
</dbReference>
<proteinExistence type="predicted"/>
<evidence type="ECO:0000256" key="6">
    <source>
        <dbReference type="ARBA" id="ARBA00022859"/>
    </source>
</evidence>
<dbReference type="Pfam" id="PF00643">
    <property type="entry name" value="zf-B_box"/>
    <property type="match status" value="1"/>
</dbReference>
<dbReference type="SMART" id="SM00184">
    <property type="entry name" value="RING"/>
    <property type="match status" value="1"/>
</dbReference>
<protein>
    <submittedName>
        <fullName evidence="13">Uncharacterized protein</fullName>
    </submittedName>
</protein>
<reference evidence="13" key="2">
    <citation type="submission" date="2025-09" db="UniProtKB">
        <authorList>
            <consortium name="Ensembl"/>
        </authorList>
    </citation>
    <scope>IDENTIFICATION</scope>
</reference>
<dbReference type="Gene3D" id="3.30.40.10">
    <property type="entry name" value="Zinc/RING finger domain, C3HC4 (zinc finger)"/>
    <property type="match status" value="1"/>
</dbReference>
<dbReference type="PRINTS" id="PR01407">
    <property type="entry name" value="BUTYPHLNCDUF"/>
</dbReference>
<dbReference type="Gene3D" id="3.30.160.60">
    <property type="entry name" value="Classic Zinc Finger"/>
    <property type="match status" value="1"/>
</dbReference>
<reference evidence="13" key="1">
    <citation type="submission" date="2025-08" db="UniProtKB">
        <authorList>
            <consortium name="Ensembl"/>
        </authorList>
    </citation>
    <scope>IDENTIFICATION</scope>
</reference>
<evidence type="ECO:0000256" key="7">
    <source>
        <dbReference type="ARBA" id="ARBA00023054"/>
    </source>
</evidence>
<dbReference type="InterPro" id="IPR013083">
    <property type="entry name" value="Znf_RING/FYVE/PHD"/>
</dbReference>
<evidence type="ECO:0000256" key="2">
    <source>
        <dbReference type="ARBA" id="ARBA00022723"/>
    </source>
</evidence>
<keyword evidence="2" id="KW-0479">Metal-binding</keyword>
<name>A0A8C5PKB5_9ANUR</name>
<dbReference type="PROSITE" id="PS50119">
    <property type="entry name" value="ZF_BBOX"/>
    <property type="match status" value="1"/>
</dbReference>
<dbReference type="Pfam" id="PF00622">
    <property type="entry name" value="SPRY"/>
    <property type="match status" value="1"/>
</dbReference>
<evidence type="ECO:0000313" key="13">
    <source>
        <dbReference type="Ensembl" id="ENSLLEP00000024031.1"/>
    </source>
</evidence>
<evidence type="ECO:0000256" key="5">
    <source>
        <dbReference type="ARBA" id="ARBA00022833"/>
    </source>
</evidence>
<dbReference type="GO" id="GO:0005737">
    <property type="term" value="C:cytoplasm"/>
    <property type="evidence" value="ECO:0007669"/>
    <property type="project" value="UniProtKB-ARBA"/>
</dbReference>
<dbReference type="CDD" id="cd19769">
    <property type="entry name" value="Bbox2_TRIM16-like"/>
    <property type="match status" value="1"/>
</dbReference>
<dbReference type="InterPro" id="IPR003879">
    <property type="entry name" value="Butyrophylin_SPRY"/>
</dbReference>
<dbReference type="Proteomes" id="UP000694569">
    <property type="component" value="Unplaced"/>
</dbReference>
<dbReference type="Pfam" id="PF13445">
    <property type="entry name" value="zf-RING_UBOX"/>
    <property type="match status" value="1"/>
</dbReference>
<dbReference type="InterPro" id="IPR043136">
    <property type="entry name" value="B30.2/SPRY_sf"/>
</dbReference>
<dbReference type="InterPro" id="IPR003649">
    <property type="entry name" value="Bbox_C"/>
</dbReference>
<dbReference type="PROSITE" id="PS50188">
    <property type="entry name" value="B302_SPRY"/>
    <property type="match status" value="1"/>
</dbReference>
<dbReference type="SUPFAM" id="SSF49899">
    <property type="entry name" value="Concanavalin A-like lectins/glucanases"/>
    <property type="match status" value="1"/>
</dbReference>
<dbReference type="SMART" id="SM00589">
    <property type="entry name" value="PRY"/>
    <property type="match status" value="1"/>
</dbReference>
<keyword evidence="7 9" id="KW-0175">Coiled coil</keyword>
<evidence type="ECO:0000259" key="11">
    <source>
        <dbReference type="PROSITE" id="PS50119"/>
    </source>
</evidence>
<feature type="coiled-coil region" evidence="9">
    <location>
        <begin position="121"/>
        <end position="231"/>
    </location>
</feature>
<evidence type="ECO:0000259" key="12">
    <source>
        <dbReference type="PROSITE" id="PS50188"/>
    </source>
</evidence>
<evidence type="ECO:0000259" key="10">
    <source>
        <dbReference type="PROSITE" id="PS50089"/>
    </source>
</evidence>
<evidence type="ECO:0000313" key="14">
    <source>
        <dbReference type="Proteomes" id="UP000694569"/>
    </source>
</evidence>
<dbReference type="CDD" id="cd12891">
    <property type="entry name" value="SPRY_PRY_C-I_2"/>
    <property type="match status" value="1"/>
</dbReference>
<keyword evidence="3 8" id="KW-0863">Zinc-finger</keyword>
<dbReference type="InterPro" id="IPR027370">
    <property type="entry name" value="Znf-RING_euk"/>
</dbReference>
<dbReference type="GeneTree" id="ENSGT01030000234583"/>
<dbReference type="InterPro" id="IPR000315">
    <property type="entry name" value="Znf_B-box"/>
</dbReference>
<dbReference type="SMART" id="SM00336">
    <property type="entry name" value="BBOX"/>
    <property type="match status" value="1"/>
</dbReference>
<dbReference type="PANTHER" id="PTHR25465:SF41">
    <property type="entry name" value="E3 UBIQUITIN-PROTEIN LIGASE RNF135"/>
    <property type="match status" value="1"/>
</dbReference>
<dbReference type="SUPFAM" id="SSF57845">
    <property type="entry name" value="B-box zinc-binding domain"/>
    <property type="match status" value="1"/>
</dbReference>
<organism evidence="13 14">
    <name type="scientific">Leptobrachium leishanense</name>
    <name type="common">Leishan spiny toad</name>
    <dbReference type="NCBI Taxonomy" id="445787"/>
    <lineage>
        <taxon>Eukaryota</taxon>
        <taxon>Metazoa</taxon>
        <taxon>Chordata</taxon>
        <taxon>Craniata</taxon>
        <taxon>Vertebrata</taxon>
        <taxon>Euteleostomi</taxon>
        <taxon>Amphibia</taxon>
        <taxon>Batrachia</taxon>
        <taxon>Anura</taxon>
        <taxon>Pelobatoidea</taxon>
        <taxon>Megophryidae</taxon>
        <taxon>Leptobrachium</taxon>
    </lineage>
</organism>
<dbReference type="PROSITE" id="PS50089">
    <property type="entry name" value="ZF_RING_2"/>
    <property type="match status" value="1"/>
</dbReference>
<dbReference type="CDD" id="cd16597">
    <property type="entry name" value="RING-HC_TRIM25_C-IV"/>
    <property type="match status" value="1"/>
</dbReference>
<keyword evidence="4" id="KW-0833">Ubl conjugation pathway</keyword>
<dbReference type="PANTHER" id="PTHR25465">
    <property type="entry name" value="B-BOX DOMAIN CONTAINING"/>
    <property type="match status" value="1"/>
</dbReference>
<sequence>MASSALRDELTCCICLSIYTDPVALPCGHSFCQLCIEDVLDTQEGSGAYKCPECRAEVQERPALEKNKKLHNIVETFRSSHPEQEDEEKHSKSILEYYCCEDATCICVSCSLAGEHRGHQVETLNEAFEKKKEKLRNILEKLNSKREETEKRVQSLQELKRQLQGKTGRLTEEVADLIRDIREQLEALERRVLSEIYRQEEQVSLQVSDLIQQLEIEKEELSRKMGHIKELCNMTNPLTVLQRRKSDRGDYCDVDEEQRHVPEASDMLLDVNMSADILLDINTAGNKVNISGDLKTATGTKKAQGHPETPERFDCNQVLSSRSFSSGRHYWKVEGSKLGVWLVGIAYHSIDREGDYSRIGNNNKSWNLFKGHNNRYSVRHNRVTIQLPYSASCRRLGIFLDYEAGRLSFYELCDPVRHIHTFTATFTEPLHAVFGIGAKAWVRINEPE</sequence>
<dbReference type="Pfam" id="PF13765">
    <property type="entry name" value="PRY"/>
    <property type="match status" value="1"/>
</dbReference>
<dbReference type="InterPro" id="IPR013320">
    <property type="entry name" value="ConA-like_dom_sf"/>
</dbReference>
<evidence type="ECO:0000256" key="4">
    <source>
        <dbReference type="ARBA" id="ARBA00022786"/>
    </source>
</evidence>
<keyword evidence="5" id="KW-0862">Zinc</keyword>
<dbReference type="Gene3D" id="2.60.120.920">
    <property type="match status" value="1"/>
</dbReference>
<keyword evidence="14" id="KW-1185">Reference proteome</keyword>
<dbReference type="InterPro" id="IPR003877">
    <property type="entry name" value="SPRY_dom"/>
</dbReference>
<evidence type="ECO:0000256" key="3">
    <source>
        <dbReference type="ARBA" id="ARBA00022771"/>
    </source>
</evidence>
<dbReference type="GO" id="GO:0008270">
    <property type="term" value="F:zinc ion binding"/>
    <property type="evidence" value="ECO:0007669"/>
    <property type="project" value="UniProtKB-KW"/>
</dbReference>
<dbReference type="OrthoDB" id="6270329at2759"/>
<dbReference type="InterPro" id="IPR017907">
    <property type="entry name" value="Znf_RING_CS"/>
</dbReference>
<feature type="domain" description="RING-type" evidence="10">
    <location>
        <begin position="12"/>
        <end position="55"/>
    </location>
</feature>
<feature type="domain" description="B30.2/SPRY" evidence="12">
    <location>
        <begin position="257"/>
        <end position="448"/>
    </location>
</feature>
<evidence type="ECO:0000256" key="8">
    <source>
        <dbReference type="PROSITE-ProRule" id="PRU00024"/>
    </source>
</evidence>
<dbReference type="InterPro" id="IPR051051">
    <property type="entry name" value="E3_ubiq-ligase_TRIM/RNF"/>
</dbReference>
<evidence type="ECO:0000256" key="9">
    <source>
        <dbReference type="SAM" id="Coils"/>
    </source>
</evidence>
<feature type="domain" description="B box-type" evidence="11">
    <location>
        <begin position="88"/>
        <end position="124"/>
    </location>
</feature>
<dbReference type="PROSITE" id="PS00518">
    <property type="entry name" value="ZF_RING_1"/>
    <property type="match status" value="1"/>
</dbReference>
<keyword evidence="1" id="KW-0399">Innate immunity</keyword>
<dbReference type="AlphaFoldDB" id="A0A8C5PKB5"/>
<accession>A0A8C5PKB5</accession>
<dbReference type="SMART" id="SM00449">
    <property type="entry name" value="SPRY"/>
    <property type="match status" value="1"/>
</dbReference>
<dbReference type="SUPFAM" id="SSF57850">
    <property type="entry name" value="RING/U-box"/>
    <property type="match status" value="1"/>
</dbReference>
<keyword evidence="6" id="KW-0391">Immunity</keyword>